<dbReference type="InParanoid" id="A0A7M7Q334"/>
<dbReference type="Proteomes" id="UP000002358">
    <property type="component" value="Unassembled WGS sequence"/>
</dbReference>
<dbReference type="AlphaFoldDB" id="A0A7M7Q334"/>
<dbReference type="GeneID" id="116416503"/>
<dbReference type="EnsemblMetazoa" id="XM_031925255">
    <property type="protein sequence ID" value="XP_031781115"/>
    <property type="gene ID" value="LOC116416503"/>
</dbReference>
<dbReference type="KEGG" id="nvi:116416503"/>
<proteinExistence type="predicted"/>
<keyword evidence="3" id="KW-1185">Reference proteome</keyword>
<sequence>MKSKNLQKVSLPIKKNTPTCTITSASISSSTQEQENTTQVYSTLLNSPQESAYTTNAAIDKPFDINGLPIFHEFVDHSSTVPDTEVASLELTAISPQLLHSFTDLMDIDLVFSPPRALKDNEESILEKNKDVPMVDNSYEQEKIAEQNVEEGDGEDSEYSEDGEDVKASEDDEACEDGEKYGEDEGGRQEDRRKQDVQVQEEIVQVQDRQRQQATVEANDIHRQEMHPDRRRRAIGNNADKLLQL</sequence>
<evidence type="ECO:0000313" key="2">
    <source>
        <dbReference type="EnsemblMetazoa" id="XP_031781115"/>
    </source>
</evidence>
<name>A0A7M7Q334_NASVI</name>
<protein>
    <submittedName>
        <fullName evidence="2">Uncharacterized protein</fullName>
    </submittedName>
</protein>
<evidence type="ECO:0000256" key="1">
    <source>
        <dbReference type="SAM" id="MobiDB-lite"/>
    </source>
</evidence>
<feature type="compositionally biased region" description="Basic and acidic residues" evidence="1">
    <location>
        <begin position="177"/>
        <end position="196"/>
    </location>
</feature>
<evidence type="ECO:0000313" key="3">
    <source>
        <dbReference type="Proteomes" id="UP000002358"/>
    </source>
</evidence>
<feature type="compositionally biased region" description="Low complexity" evidence="1">
    <location>
        <begin position="197"/>
        <end position="207"/>
    </location>
</feature>
<organism evidence="2 3">
    <name type="scientific">Nasonia vitripennis</name>
    <name type="common">Parasitic wasp</name>
    <dbReference type="NCBI Taxonomy" id="7425"/>
    <lineage>
        <taxon>Eukaryota</taxon>
        <taxon>Metazoa</taxon>
        <taxon>Ecdysozoa</taxon>
        <taxon>Arthropoda</taxon>
        <taxon>Hexapoda</taxon>
        <taxon>Insecta</taxon>
        <taxon>Pterygota</taxon>
        <taxon>Neoptera</taxon>
        <taxon>Endopterygota</taxon>
        <taxon>Hymenoptera</taxon>
        <taxon>Apocrita</taxon>
        <taxon>Proctotrupomorpha</taxon>
        <taxon>Chalcidoidea</taxon>
        <taxon>Pteromalidae</taxon>
        <taxon>Pteromalinae</taxon>
        <taxon>Nasonia</taxon>
    </lineage>
</organism>
<accession>A0A7M7Q334</accession>
<dbReference type="RefSeq" id="XP_031781115.1">
    <property type="nucleotide sequence ID" value="XM_031925255.2"/>
</dbReference>
<feature type="region of interest" description="Disordered" evidence="1">
    <location>
        <begin position="145"/>
        <end position="245"/>
    </location>
</feature>
<reference evidence="2" key="1">
    <citation type="submission" date="2021-01" db="UniProtKB">
        <authorList>
            <consortium name="EnsemblMetazoa"/>
        </authorList>
    </citation>
    <scope>IDENTIFICATION</scope>
</reference>
<feature type="compositionally biased region" description="Acidic residues" evidence="1">
    <location>
        <begin position="148"/>
        <end position="176"/>
    </location>
</feature>
<feature type="compositionally biased region" description="Basic and acidic residues" evidence="1">
    <location>
        <begin position="219"/>
        <end position="228"/>
    </location>
</feature>